<feature type="domain" description="FecR protein" evidence="2">
    <location>
        <begin position="170"/>
        <end position="263"/>
    </location>
</feature>
<organism evidence="4 5">
    <name type="scientific">Filimonas lacunae</name>
    <dbReference type="NCBI Taxonomy" id="477680"/>
    <lineage>
        <taxon>Bacteria</taxon>
        <taxon>Pseudomonadati</taxon>
        <taxon>Bacteroidota</taxon>
        <taxon>Chitinophagia</taxon>
        <taxon>Chitinophagales</taxon>
        <taxon>Chitinophagaceae</taxon>
        <taxon>Filimonas</taxon>
    </lineage>
</organism>
<dbReference type="Proteomes" id="UP000186917">
    <property type="component" value="Unassembled WGS sequence"/>
</dbReference>
<keyword evidence="5" id="KW-1185">Reference proteome</keyword>
<evidence type="ECO:0000313" key="4">
    <source>
        <dbReference type="EMBL" id="SIT33677.1"/>
    </source>
</evidence>
<dbReference type="Gene3D" id="2.60.120.1440">
    <property type="match status" value="1"/>
</dbReference>
<dbReference type="Pfam" id="PF04773">
    <property type="entry name" value="FecR"/>
    <property type="match status" value="1"/>
</dbReference>
<dbReference type="PANTHER" id="PTHR30273:SF2">
    <property type="entry name" value="PROTEIN FECR"/>
    <property type="match status" value="1"/>
</dbReference>
<proteinExistence type="predicted"/>
<evidence type="ECO:0000256" key="1">
    <source>
        <dbReference type="SAM" id="Phobius"/>
    </source>
</evidence>
<dbReference type="AlphaFoldDB" id="A0A1N7RG94"/>
<dbReference type="InterPro" id="IPR012373">
    <property type="entry name" value="Ferrdict_sens_TM"/>
</dbReference>
<dbReference type="InterPro" id="IPR032508">
    <property type="entry name" value="FecR_C"/>
</dbReference>
<dbReference type="EMBL" id="FTOR01000013">
    <property type="protein sequence ID" value="SIT33677.1"/>
    <property type="molecule type" value="Genomic_DNA"/>
</dbReference>
<dbReference type="Gene3D" id="3.55.50.30">
    <property type="match status" value="1"/>
</dbReference>
<name>A0A1N7RG94_9BACT</name>
<reference evidence="5" key="1">
    <citation type="submission" date="2017-01" db="EMBL/GenBank/DDBJ databases">
        <authorList>
            <person name="Varghese N."/>
            <person name="Submissions S."/>
        </authorList>
    </citation>
    <scope>NUCLEOTIDE SEQUENCE [LARGE SCALE GENOMIC DNA]</scope>
    <source>
        <strain evidence="5">DSM 21054</strain>
    </source>
</reference>
<dbReference type="InterPro" id="IPR006860">
    <property type="entry name" value="FecR"/>
</dbReference>
<evidence type="ECO:0000259" key="3">
    <source>
        <dbReference type="Pfam" id="PF16344"/>
    </source>
</evidence>
<dbReference type="STRING" id="477680.SAMN05421788_11347"/>
<evidence type="ECO:0000313" key="5">
    <source>
        <dbReference type="Proteomes" id="UP000186917"/>
    </source>
</evidence>
<keyword evidence="1" id="KW-0472">Membrane</keyword>
<feature type="transmembrane region" description="Helical" evidence="1">
    <location>
        <begin position="73"/>
        <end position="93"/>
    </location>
</feature>
<accession>A0A1N7RG94</accession>
<dbReference type="PANTHER" id="PTHR30273">
    <property type="entry name" value="PERIPLASMIC SIGNAL SENSOR AND SIGMA FACTOR ACTIVATOR FECR-RELATED"/>
    <property type="match status" value="1"/>
</dbReference>
<protein>
    <submittedName>
        <fullName evidence="4">FecR family protein</fullName>
    </submittedName>
</protein>
<dbReference type="Pfam" id="PF16344">
    <property type="entry name" value="FecR_C"/>
    <property type="match status" value="1"/>
</dbReference>
<keyword evidence="1" id="KW-0812">Transmembrane</keyword>
<evidence type="ECO:0000259" key="2">
    <source>
        <dbReference type="Pfam" id="PF04773"/>
    </source>
</evidence>
<dbReference type="GO" id="GO:0016989">
    <property type="term" value="F:sigma factor antagonist activity"/>
    <property type="evidence" value="ECO:0007669"/>
    <property type="project" value="TreeGrafter"/>
</dbReference>
<sequence>MELEDYIEKYLNNTASEAEKQLVDAWFEKVQNTESYPSYNRNAIEYAMWVQIEAAMNREKTTRPARIFSFGRLSRVAVLVGVVALLGIGYYQWSKHAATTMAYNNGHRVSRKAATNGGFIAMQQDKMVKIEDLAGDAATVIGNLSFRKSGDGIVINSVGNHFSDTSAIAIITPKGKFLQLTLPDNTVVKLNVASELRLAQNYLQQRTLQLSGEAFFNVVHNEQLPFRVHVGNAIVEDIGTRFNIQAYEGQATQVVTTVIEGAAKVISLNNAHTQVIDTKTITANQQAIVLPKPTSVAILNNADEIKSAVAWEQGYFLFYNSDIKDILRSVGDWYNVKFDIGANVKGAFSGGLSRAANLNAMLEVLETSGNCQFEIISPNEIKVTSTESKSR</sequence>
<feature type="domain" description="Protein FecR C-terminal" evidence="3">
    <location>
        <begin position="315"/>
        <end position="382"/>
    </location>
</feature>
<gene>
    <name evidence="4" type="ORF">SAMN05421788_11347</name>
</gene>
<keyword evidence="1" id="KW-1133">Transmembrane helix</keyword>